<gene>
    <name evidence="1" type="ORF">DVH24_031501</name>
</gene>
<dbReference type="Proteomes" id="UP000290289">
    <property type="component" value="Chromosome 17"/>
</dbReference>
<keyword evidence="2" id="KW-1185">Reference proteome</keyword>
<accession>A0A498HCH7</accession>
<evidence type="ECO:0000313" key="2">
    <source>
        <dbReference type="Proteomes" id="UP000290289"/>
    </source>
</evidence>
<comment type="caution">
    <text evidence="1">The sequence shown here is derived from an EMBL/GenBank/DDBJ whole genome shotgun (WGS) entry which is preliminary data.</text>
</comment>
<proteinExistence type="predicted"/>
<reference evidence="1 2" key="1">
    <citation type="submission" date="2018-10" db="EMBL/GenBank/DDBJ databases">
        <title>A high-quality apple genome assembly.</title>
        <authorList>
            <person name="Hu J."/>
        </authorList>
    </citation>
    <scope>NUCLEOTIDE SEQUENCE [LARGE SCALE GENOMIC DNA]</scope>
    <source>
        <strain evidence="2">cv. HFTH1</strain>
        <tissue evidence="1">Young leaf</tissue>
    </source>
</reference>
<name>A0A498HCH7_MALDO</name>
<dbReference type="AlphaFoldDB" id="A0A498HCH7"/>
<protein>
    <submittedName>
        <fullName evidence="1">Uncharacterized protein</fullName>
    </submittedName>
</protein>
<evidence type="ECO:0000313" key="1">
    <source>
        <dbReference type="EMBL" id="RXH69168.1"/>
    </source>
</evidence>
<organism evidence="1 2">
    <name type="scientific">Malus domestica</name>
    <name type="common">Apple</name>
    <name type="synonym">Pyrus malus</name>
    <dbReference type="NCBI Taxonomy" id="3750"/>
    <lineage>
        <taxon>Eukaryota</taxon>
        <taxon>Viridiplantae</taxon>
        <taxon>Streptophyta</taxon>
        <taxon>Embryophyta</taxon>
        <taxon>Tracheophyta</taxon>
        <taxon>Spermatophyta</taxon>
        <taxon>Magnoliopsida</taxon>
        <taxon>eudicotyledons</taxon>
        <taxon>Gunneridae</taxon>
        <taxon>Pentapetalae</taxon>
        <taxon>rosids</taxon>
        <taxon>fabids</taxon>
        <taxon>Rosales</taxon>
        <taxon>Rosaceae</taxon>
        <taxon>Amygdaloideae</taxon>
        <taxon>Maleae</taxon>
        <taxon>Malus</taxon>
    </lineage>
</organism>
<dbReference type="EMBL" id="RDQH01000343">
    <property type="protein sequence ID" value="RXH69168.1"/>
    <property type="molecule type" value="Genomic_DNA"/>
</dbReference>
<sequence length="83" mass="9372">MTQPDVILEYFPSQIRELGILVAPRVVLDPSCILHLYVNEHFKALAIWYGCEFAKSMGLHRIIVESDSKENISALAHDMSSGR</sequence>